<dbReference type="AlphaFoldDB" id="A0A4R6M8D7"/>
<keyword evidence="6" id="KW-1185">Reference proteome</keyword>
<dbReference type="InterPro" id="IPR036388">
    <property type="entry name" value="WH-like_DNA-bd_sf"/>
</dbReference>
<evidence type="ECO:0000256" key="3">
    <source>
        <dbReference type="ARBA" id="ARBA00023163"/>
    </source>
</evidence>
<name>A0A4R6M8D7_9GAMM</name>
<dbReference type="PANTHER" id="PTHR43537:SF41">
    <property type="entry name" value="TRANSCRIPTIONAL REGULATORY PROTEIN"/>
    <property type="match status" value="1"/>
</dbReference>
<dbReference type="Pfam" id="PF00392">
    <property type="entry name" value="GntR"/>
    <property type="match status" value="1"/>
</dbReference>
<keyword evidence="1" id="KW-0805">Transcription regulation</keyword>
<accession>A0A4R6M8D7</accession>
<dbReference type="Gene3D" id="1.10.10.10">
    <property type="entry name" value="Winged helix-like DNA-binding domain superfamily/Winged helix DNA-binding domain"/>
    <property type="match status" value="1"/>
</dbReference>
<dbReference type="PANTHER" id="PTHR43537">
    <property type="entry name" value="TRANSCRIPTIONAL REGULATOR, GNTR FAMILY"/>
    <property type="match status" value="1"/>
</dbReference>
<dbReference type="SUPFAM" id="SSF46785">
    <property type="entry name" value="Winged helix' DNA-binding domain"/>
    <property type="match status" value="1"/>
</dbReference>
<sequence length="208" mass="23887">MVKLDLVDRVKSDILKGVFARGQTIRQQELSERYGVSRIPVRDTLTQLKSEGWLVKCGKAGVKVPKLDAQVAEDLYWMRSILEPKLLGMSFEHITHEQIGKAKDVNLLLDNEHLALIEKGQLNWQFHAALYAPANRETLFETVRRLNTQAIQYLGFQYGPMARRNVSQQEHKDMLVLIENRQYRDAQALLESHIVEAGMSLVDYLKSI</sequence>
<dbReference type="Pfam" id="PF07729">
    <property type="entry name" value="FCD"/>
    <property type="match status" value="1"/>
</dbReference>
<dbReference type="PROSITE" id="PS50949">
    <property type="entry name" value="HTH_GNTR"/>
    <property type="match status" value="1"/>
</dbReference>
<dbReference type="SMART" id="SM00345">
    <property type="entry name" value="HTH_GNTR"/>
    <property type="match status" value="1"/>
</dbReference>
<dbReference type="InterPro" id="IPR011711">
    <property type="entry name" value="GntR_C"/>
</dbReference>
<gene>
    <name evidence="5" type="ORF">DFP79_2629</name>
</gene>
<evidence type="ECO:0000259" key="4">
    <source>
        <dbReference type="PROSITE" id="PS50949"/>
    </source>
</evidence>
<dbReference type="InterPro" id="IPR008920">
    <property type="entry name" value="TF_FadR/GntR_C"/>
</dbReference>
<keyword evidence="2" id="KW-0238">DNA-binding</keyword>
<evidence type="ECO:0000256" key="2">
    <source>
        <dbReference type="ARBA" id="ARBA00023125"/>
    </source>
</evidence>
<dbReference type="InterPro" id="IPR000524">
    <property type="entry name" value="Tscrpt_reg_HTH_GntR"/>
</dbReference>
<comment type="caution">
    <text evidence="5">The sequence shown here is derived from an EMBL/GenBank/DDBJ whole genome shotgun (WGS) entry which is preliminary data.</text>
</comment>
<keyword evidence="3" id="KW-0804">Transcription</keyword>
<dbReference type="PRINTS" id="PR00035">
    <property type="entry name" value="HTHGNTR"/>
</dbReference>
<dbReference type="Gene3D" id="1.20.120.530">
    <property type="entry name" value="GntR ligand-binding domain-like"/>
    <property type="match status" value="1"/>
</dbReference>
<feature type="domain" description="HTH gntR-type" evidence="4">
    <location>
        <begin position="1"/>
        <end position="67"/>
    </location>
</feature>
<dbReference type="GO" id="GO:0003700">
    <property type="term" value="F:DNA-binding transcription factor activity"/>
    <property type="evidence" value="ECO:0007669"/>
    <property type="project" value="InterPro"/>
</dbReference>
<proteinExistence type="predicted"/>
<dbReference type="EMBL" id="SNXC01000013">
    <property type="protein sequence ID" value="TDO96860.1"/>
    <property type="molecule type" value="Genomic_DNA"/>
</dbReference>
<evidence type="ECO:0000313" key="6">
    <source>
        <dbReference type="Proteomes" id="UP000294656"/>
    </source>
</evidence>
<organism evidence="5 6">
    <name type="scientific">Marinomonas balearica</name>
    <dbReference type="NCBI Taxonomy" id="491947"/>
    <lineage>
        <taxon>Bacteria</taxon>
        <taxon>Pseudomonadati</taxon>
        <taxon>Pseudomonadota</taxon>
        <taxon>Gammaproteobacteria</taxon>
        <taxon>Oceanospirillales</taxon>
        <taxon>Oceanospirillaceae</taxon>
        <taxon>Marinomonas</taxon>
    </lineage>
</organism>
<reference evidence="5 6" key="1">
    <citation type="submission" date="2019-03" db="EMBL/GenBank/DDBJ databases">
        <title>Genomic Encyclopedia of Type Strains, Phase III (KMG-III): the genomes of soil and plant-associated and newly described type strains.</title>
        <authorList>
            <person name="Whitman W."/>
        </authorList>
    </citation>
    <scope>NUCLEOTIDE SEQUENCE [LARGE SCALE GENOMIC DNA]</scope>
    <source>
        <strain evidence="5 6">CECT 7378</strain>
    </source>
</reference>
<dbReference type="InterPro" id="IPR036390">
    <property type="entry name" value="WH_DNA-bd_sf"/>
</dbReference>
<dbReference type="Proteomes" id="UP000294656">
    <property type="component" value="Unassembled WGS sequence"/>
</dbReference>
<dbReference type="SUPFAM" id="SSF48008">
    <property type="entry name" value="GntR ligand-binding domain-like"/>
    <property type="match status" value="1"/>
</dbReference>
<evidence type="ECO:0000313" key="5">
    <source>
        <dbReference type="EMBL" id="TDO96860.1"/>
    </source>
</evidence>
<evidence type="ECO:0000256" key="1">
    <source>
        <dbReference type="ARBA" id="ARBA00023015"/>
    </source>
</evidence>
<dbReference type="GO" id="GO:0003677">
    <property type="term" value="F:DNA binding"/>
    <property type="evidence" value="ECO:0007669"/>
    <property type="project" value="UniProtKB-KW"/>
</dbReference>
<dbReference type="SMART" id="SM00895">
    <property type="entry name" value="FCD"/>
    <property type="match status" value="1"/>
</dbReference>
<protein>
    <submittedName>
        <fullName evidence="5">GntR family transcriptional regulator</fullName>
    </submittedName>
</protein>